<feature type="domain" description="Phosphoethanolamine transferase N-terminal" evidence="10">
    <location>
        <begin position="59"/>
        <end position="209"/>
    </location>
</feature>
<comment type="caution">
    <text evidence="11">The sequence shown here is derived from an EMBL/GenBank/DDBJ whole genome shotgun (WGS) entry which is preliminary data.</text>
</comment>
<evidence type="ECO:0000259" key="10">
    <source>
        <dbReference type="Pfam" id="PF08019"/>
    </source>
</evidence>
<proteinExistence type="predicted"/>
<evidence type="ECO:0000256" key="3">
    <source>
        <dbReference type="ARBA" id="ARBA00022519"/>
    </source>
</evidence>
<evidence type="ECO:0000259" key="9">
    <source>
        <dbReference type="Pfam" id="PF00884"/>
    </source>
</evidence>
<feature type="transmembrane region" description="Helical" evidence="8">
    <location>
        <begin position="160"/>
        <end position="179"/>
    </location>
</feature>
<dbReference type="AlphaFoldDB" id="K6ZUU5"/>
<gene>
    <name evidence="11" type="primary">eptA</name>
    <name evidence="11" type="ORF">GPLA_3161</name>
</gene>
<comment type="subcellular location">
    <subcellularLocation>
        <location evidence="1">Cell inner membrane</location>
        <topology evidence="1">Multi-pass membrane protein</topology>
    </subcellularLocation>
</comment>
<keyword evidence="4 11" id="KW-0808">Transferase</keyword>
<dbReference type="Pfam" id="PF08019">
    <property type="entry name" value="EptA_B_N"/>
    <property type="match status" value="1"/>
</dbReference>
<keyword evidence="2" id="KW-1003">Cell membrane</keyword>
<dbReference type="RefSeq" id="WP_007105818.1">
    <property type="nucleotide sequence ID" value="NZ_BAER01000090.1"/>
</dbReference>
<dbReference type="PANTHER" id="PTHR30443:SF0">
    <property type="entry name" value="PHOSPHOETHANOLAMINE TRANSFERASE EPTA"/>
    <property type="match status" value="1"/>
</dbReference>
<keyword evidence="6 8" id="KW-1133">Transmembrane helix</keyword>
<dbReference type="Proteomes" id="UP000006322">
    <property type="component" value="Unassembled WGS sequence"/>
</dbReference>
<evidence type="ECO:0000313" key="12">
    <source>
        <dbReference type="Proteomes" id="UP000006322"/>
    </source>
</evidence>
<evidence type="ECO:0000256" key="6">
    <source>
        <dbReference type="ARBA" id="ARBA00022989"/>
    </source>
</evidence>
<dbReference type="GO" id="GO:0016776">
    <property type="term" value="F:phosphotransferase activity, phosphate group as acceptor"/>
    <property type="evidence" value="ECO:0007669"/>
    <property type="project" value="TreeGrafter"/>
</dbReference>
<sequence>MLTLKSLPKINLSVNTIIFLTSAYIALFFNIPFYTKVLTAVTSNDIYSIYFLISVPIVLFCMTIILNSVFSTKYLLKPFLIFTILLSSILFYATFHYGIIFDYGMVQNTVETDSAEAFSYFNLYSLIFFLVLGLFPSILIYKIKVVRKTLVSELLSRARLITSCLVILSILISFFYVNFASVGRNNRELTSYLTPFKLYEASFKYMKRSLNNTSREFRLLDIKPTFKLVNSNQKVTVMVLGETARAKNFALNGYESPTNEHTKGTNIISFSNVASCGTATAVSVPCMFSRLDKENYDKHVADSQQNVLDIINLSGVEVVWIDNNNGGCKGVCKRVESVSIDVDESDPLCDGEYCFDQKLLEPLDNKLRNLHAENTLIVLHMIGSHGPTYFKRYPKQHRKFIPDCQRSDIQNCSSAELINTYDNTILYTDFILKQIIDRLEALSSNNDIDSSMLFVSDHGESLGENGFFLHGLPYVFAPKEQTHIPMLYWQAPNNNQFDITCIQHKAESALSHDNFFDTLLGVTAVKTTAYIPQKDVFNTCKTNPLEQHGNTSYAE</sequence>
<protein>
    <submittedName>
        <fullName evidence="11">Phosphoethanolamine transferase</fullName>
    </submittedName>
</protein>
<evidence type="ECO:0000256" key="5">
    <source>
        <dbReference type="ARBA" id="ARBA00022692"/>
    </source>
</evidence>
<accession>K6ZUU5</accession>
<dbReference type="InterPro" id="IPR000917">
    <property type="entry name" value="Sulfatase_N"/>
</dbReference>
<keyword evidence="7 8" id="KW-0472">Membrane</keyword>
<dbReference type="InterPro" id="IPR012549">
    <property type="entry name" value="EptA-like_N"/>
</dbReference>
<dbReference type="InterPro" id="IPR058130">
    <property type="entry name" value="PEA_transf_C"/>
</dbReference>
<evidence type="ECO:0000256" key="1">
    <source>
        <dbReference type="ARBA" id="ARBA00004429"/>
    </source>
</evidence>
<name>K6ZUU5_9ALTE</name>
<dbReference type="NCBIfam" id="NF028537">
    <property type="entry name" value="P_eth_NH2_trans"/>
    <property type="match status" value="1"/>
</dbReference>
<keyword evidence="3" id="KW-0997">Cell inner membrane</keyword>
<dbReference type="GO" id="GO:0009244">
    <property type="term" value="P:lipopolysaccharide core region biosynthetic process"/>
    <property type="evidence" value="ECO:0007669"/>
    <property type="project" value="TreeGrafter"/>
</dbReference>
<keyword evidence="5 8" id="KW-0812">Transmembrane</keyword>
<evidence type="ECO:0000313" key="11">
    <source>
        <dbReference type="EMBL" id="GAC34052.1"/>
    </source>
</evidence>
<feature type="transmembrane region" description="Helical" evidence="8">
    <location>
        <begin position="46"/>
        <end position="67"/>
    </location>
</feature>
<feature type="transmembrane region" description="Helical" evidence="8">
    <location>
        <begin position="79"/>
        <end position="100"/>
    </location>
</feature>
<dbReference type="EMBL" id="BAER01000090">
    <property type="protein sequence ID" value="GAC34052.1"/>
    <property type="molecule type" value="Genomic_DNA"/>
</dbReference>
<dbReference type="Pfam" id="PF00884">
    <property type="entry name" value="Sulfatase"/>
    <property type="match status" value="1"/>
</dbReference>
<dbReference type="CDD" id="cd16017">
    <property type="entry name" value="LptA"/>
    <property type="match status" value="1"/>
</dbReference>
<dbReference type="InterPro" id="IPR040423">
    <property type="entry name" value="PEA_transferase"/>
</dbReference>
<evidence type="ECO:0000256" key="7">
    <source>
        <dbReference type="ARBA" id="ARBA00023136"/>
    </source>
</evidence>
<dbReference type="STRING" id="1129793.GPLA_3161"/>
<dbReference type="InterPro" id="IPR017850">
    <property type="entry name" value="Alkaline_phosphatase_core_sf"/>
</dbReference>
<evidence type="ECO:0000256" key="8">
    <source>
        <dbReference type="SAM" id="Phobius"/>
    </source>
</evidence>
<dbReference type="SUPFAM" id="SSF53649">
    <property type="entry name" value="Alkaline phosphatase-like"/>
    <property type="match status" value="1"/>
</dbReference>
<feature type="transmembrane region" description="Helical" evidence="8">
    <location>
        <begin position="12"/>
        <end position="34"/>
    </location>
</feature>
<dbReference type="OrthoDB" id="9786870at2"/>
<keyword evidence="12" id="KW-1185">Reference proteome</keyword>
<evidence type="ECO:0000256" key="2">
    <source>
        <dbReference type="ARBA" id="ARBA00022475"/>
    </source>
</evidence>
<dbReference type="GO" id="GO:0005886">
    <property type="term" value="C:plasma membrane"/>
    <property type="evidence" value="ECO:0007669"/>
    <property type="project" value="UniProtKB-SubCell"/>
</dbReference>
<dbReference type="PANTHER" id="PTHR30443">
    <property type="entry name" value="INNER MEMBRANE PROTEIN"/>
    <property type="match status" value="1"/>
</dbReference>
<evidence type="ECO:0000256" key="4">
    <source>
        <dbReference type="ARBA" id="ARBA00022679"/>
    </source>
</evidence>
<feature type="transmembrane region" description="Helical" evidence="8">
    <location>
        <begin position="120"/>
        <end position="140"/>
    </location>
</feature>
<organism evidence="11 12">
    <name type="scientific">Paraglaciecola polaris LMG 21857</name>
    <dbReference type="NCBI Taxonomy" id="1129793"/>
    <lineage>
        <taxon>Bacteria</taxon>
        <taxon>Pseudomonadati</taxon>
        <taxon>Pseudomonadota</taxon>
        <taxon>Gammaproteobacteria</taxon>
        <taxon>Alteromonadales</taxon>
        <taxon>Alteromonadaceae</taxon>
        <taxon>Paraglaciecola</taxon>
    </lineage>
</organism>
<feature type="domain" description="Sulfatase N-terminal" evidence="9">
    <location>
        <begin position="236"/>
        <end position="523"/>
    </location>
</feature>
<reference evidence="12" key="1">
    <citation type="journal article" date="2014" name="Environ. Microbiol.">
        <title>Comparative genomics of the marine bacterial genus Glaciecola reveals the high degree of genomic diversity and genomic characteristic for cold adaptation.</title>
        <authorList>
            <person name="Qin Q.L."/>
            <person name="Xie B.B."/>
            <person name="Yu Y."/>
            <person name="Shu Y.L."/>
            <person name="Rong J.C."/>
            <person name="Zhang Y.J."/>
            <person name="Zhao D.L."/>
            <person name="Chen X.L."/>
            <person name="Zhang X.Y."/>
            <person name="Chen B."/>
            <person name="Zhou B.C."/>
            <person name="Zhang Y.Z."/>
        </authorList>
    </citation>
    <scope>NUCLEOTIDE SEQUENCE [LARGE SCALE GENOMIC DNA]</scope>
    <source>
        <strain evidence="12">LMG 21857</strain>
    </source>
</reference>
<dbReference type="Gene3D" id="3.40.720.10">
    <property type="entry name" value="Alkaline Phosphatase, subunit A"/>
    <property type="match status" value="1"/>
</dbReference>